<sequence length="784" mass="88495">MESGGRDLSRPMDEDAAKKNTDCVYFLASPLTCKKGSECEYRHSEGARINPRDCWFWLNGNCLNPKCSFRHPPLDGFLGEPITNPGSTHSSMKTAMPSLATHAPATHTSSKQSIPCYYYQKGGCLKGERCPFTHDAQPSNNPGLQQTTKPDIPVAEPTSAPKSASWILGNSGQHNAPKISADKTVKVSQISKKPDVKAEKMLTGGLTFKSSHMPSRLSNVTSHTLPQYNVAYNDSDVSVRPEGHHLEPLSEHNGREADESLRESSPGFDVLVDDECEDTDYFQMDRRDTSSHEVDDLDVVNDFDYHHSSDYNSMAQFEREAHRTHYEVSDYDHHGRHDRYLQDDHRYSERIMDGISILEKRTSHKDDRCSEDGSDLRHRLLKKRKINGLRSATNKDRHDEPYQRDDQYADKHIYHSRHSGRDQHHFTHESSIGKRLQGRISLPGKPPSDSPSSMHSQKDRDRGKDWAQSSSPGQPLNYQGRLHDRITRSTHETGNLEGQTRRDEMEPLNFAGPKSLAEIKGTKFSDDTTDRLTKVNNSRITQEQQNLILNKALGPYASEGSLSFEGPKSLSEILKRKREAALGNNTISSNGHEKNQKVVKDHVGGSMVMPVTDSRDVCLSDEVPKLTAVKEEAPKITDGEELLHSNQSSVRKEMFKGEDDTLADNVEDPDVGAYDQQNGGFEYEVAEDADFNAEDNEEFSHPDQSSQKEEVLEPEDGMLVDNMEDSDENYDQRDGELEYDEVEDADYRTYDENDQKDEDNIDDEEGDDDDDDDDFARKIGVMFS</sequence>
<dbReference type="SMART" id="SM00356">
    <property type="entry name" value="ZnF_C3H1"/>
    <property type="match status" value="3"/>
</dbReference>
<feature type="compositionally biased region" description="Acidic residues" evidence="7">
    <location>
        <begin position="686"/>
        <end position="697"/>
    </location>
</feature>
<feature type="region of interest" description="Disordered" evidence="7">
    <location>
        <begin position="238"/>
        <end position="267"/>
    </location>
</feature>
<feature type="compositionally biased region" description="Acidic residues" evidence="7">
    <location>
        <begin position="712"/>
        <end position="729"/>
    </location>
</feature>
<feature type="zinc finger region" description="C3H1-type" evidence="6">
    <location>
        <begin position="17"/>
        <end position="46"/>
    </location>
</feature>
<evidence type="ECO:0000256" key="4">
    <source>
        <dbReference type="ARBA" id="ARBA00022833"/>
    </source>
</evidence>
<dbReference type="SUPFAM" id="SSF90229">
    <property type="entry name" value="CCCH zinc finger"/>
    <property type="match status" value="1"/>
</dbReference>
<keyword evidence="10" id="KW-1185">Reference proteome</keyword>
<dbReference type="Gene3D" id="4.10.1000.10">
    <property type="entry name" value="Zinc finger, CCCH-type"/>
    <property type="match status" value="2"/>
</dbReference>
<dbReference type="GO" id="GO:0003677">
    <property type="term" value="F:DNA binding"/>
    <property type="evidence" value="ECO:0007669"/>
    <property type="project" value="UniProtKB-KW"/>
</dbReference>
<dbReference type="PROSITE" id="PS50103">
    <property type="entry name" value="ZF_C3H1"/>
    <property type="match status" value="3"/>
</dbReference>
<dbReference type="Pfam" id="PF15663">
    <property type="entry name" value="zf-CCCH_3"/>
    <property type="match status" value="1"/>
</dbReference>
<dbReference type="EMBL" id="NMUH01001001">
    <property type="protein sequence ID" value="MQL87729.1"/>
    <property type="molecule type" value="Genomic_DNA"/>
</dbReference>
<feature type="domain" description="C3H1-type" evidence="8">
    <location>
        <begin position="110"/>
        <end position="137"/>
    </location>
</feature>
<organism evidence="9 10">
    <name type="scientific">Colocasia esculenta</name>
    <name type="common">Wild taro</name>
    <name type="synonym">Arum esculentum</name>
    <dbReference type="NCBI Taxonomy" id="4460"/>
    <lineage>
        <taxon>Eukaryota</taxon>
        <taxon>Viridiplantae</taxon>
        <taxon>Streptophyta</taxon>
        <taxon>Embryophyta</taxon>
        <taxon>Tracheophyta</taxon>
        <taxon>Spermatophyta</taxon>
        <taxon>Magnoliopsida</taxon>
        <taxon>Liliopsida</taxon>
        <taxon>Araceae</taxon>
        <taxon>Aroideae</taxon>
        <taxon>Colocasieae</taxon>
        <taxon>Colocasia</taxon>
    </lineage>
</organism>
<evidence type="ECO:0000256" key="2">
    <source>
        <dbReference type="ARBA" id="ARBA00022737"/>
    </source>
</evidence>
<feature type="region of interest" description="Disordered" evidence="7">
    <location>
        <begin position="386"/>
        <end position="503"/>
    </location>
</feature>
<feature type="compositionally biased region" description="Basic and acidic residues" evidence="7">
    <location>
        <begin position="481"/>
        <end position="491"/>
    </location>
</feature>
<dbReference type="GO" id="GO:0003729">
    <property type="term" value="F:mRNA binding"/>
    <property type="evidence" value="ECO:0007669"/>
    <property type="project" value="TreeGrafter"/>
</dbReference>
<feature type="compositionally biased region" description="Basic and acidic residues" evidence="7">
    <location>
        <begin position="238"/>
        <end position="262"/>
    </location>
</feature>
<evidence type="ECO:0000256" key="7">
    <source>
        <dbReference type="SAM" id="MobiDB-lite"/>
    </source>
</evidence>
<dbReference type="GO" id="GO:0008270">
    <property type="term" value="F:zinc ion binding"/>
    <property type="evidence" value="ECO:0007669"/>
    <property type="project" value="UniProtKB-KW"/>
</dbReference>
<accession>A0A843V809</accession>
<feature type="compositionally biased region" description="Basic and acidic residues" evidence="7">
    <location>
        <begin position="393"/>
        <end position="432"/>
    </location>
</feature>
<dbReference type="Pfam" id="PF14608">
    <property type="entry name" value="zf-CCCH_2"/>
    <property type="match status" value="1"/>
</dbReference>
<keyword evidence="2" id="KW-0677">Repeat</keyword>
<protein>
    <recommendedName>
        <fullName evidence="8">C3H1-type domain-containing protein</fullName>
    </recommendedName>
</protein>
<feature type="domain" description="C3H1-type" evidence="8">
    <location>
        <begin position="17"/>
        <end position="46"/>
    </location>
</feature>
<feature type="domain" description="C3H1-type" evidence="8">
    <location>
        <begin position="48"/>
        <end position="74"/>
    </location>
</feature>
<feature type="compositionally biased region" description="Acidic residues" evidence="7">
    <location>
        <begin position="754"/>
        <end position="774"/>
    </location>
</feature>
<dbReference type="Proteomes" id="UP000652761">
    <property type="component" value="Unassembled WGS sequence"/>
</dbReference>
<comment type="caution">
    <text evidence="9">The sequence shown here is derived from an EMBL/GenBank/DDBJ whole genome shotgun (WGS) entry which is preliminary data.</text>
</comment>
<evidence type="ECO:0000313" key="10">
    <source>
        <dbReference type="Proteomes" id="UP000652761"/>
    </source>
</evidence>
<feature type="zinc finger region" description="C3H1-type" evidence="6">
    <location>
        <begin position="110"/>
        <end position="137"/>
    </location>
</feature>
<feature type="compositionally biased region" description="Polar residues" evidence="7">
    <location>
        <begin position="467"/>
        <end position="477"/>
    </location>
</feature>
<evidence type="ECO:0000256" key="5">
    <source>
        <dbReference type="ARBA" id="ARBA00023125"/>
    </source>
</evidence>
<feature type="compositionally biased region" description="Basic and acidic residues" evidence="7">
    <location>
        <begin position="698"/>
        <end position="711"/>
    </location>
</feature>
<keyword evidence="4 6" id="KW-0862">Zinc</keyword>
<feature type="zinc finger region" description="C3H1-type" evidence="6">
    <location>
        <begin position="48"/>
        <end position="74"/>
    </location>
</feature>
<dbReference type="InterPro" id="IPR000571">
    <property type="entry name" value="Znf_CCCH"/>
</dbReference>
<evidence type="ECO:0000256" key="1">
    <source>
        <dbReference type="ARBA" id="ARBA00022723"/>
    </source>
</evidence>
<dbReference type="PANTHER" id="PTHR15725">
    <property type="entry name" value="ZN-FINGER, C-X8-C-X5-C-X3-H TYPE-CONTAINING"/>
    <property type="match status" value="1"/>
</dbReference>
<dbReference type="OrthoDB" id="5395350at2759"/>
<feature type="compositionally biased region" description="Basic and acidic residues" evidence="7">
    <location>
        <begin position="456"/>
        <end position="465"/>
    </location>
</feature>
<dbReference type="AlphaFoldDB" id="A0A843V809"/>
<reference evidence="9" key="1">
    <citation type="submission" date="2017-07" db="EMBL/GenBank/DDBJ databases">
        <title>Taro Niue Genome Assembly and Annotation.</title>
        <authorList>
            <person name="Atibalentja N."/>
            <person name="Keating K."/>
            <person name="Fields C.J."/>
        </authorList>
    </citation>
    <scope>NUCLEOTIDE SEQUENCE</scope>
    <source>
        <strain evidence="9">Niue_2</strain>
        <tissue evidence="9">Leaf</tissue>
    </source>
</reference>
<keyword evidence="1 6" id="KW-0479">Metal-binding</keyword>
<keyword evidence="3 6" id="KW-0863">Zinc-finger</keyword>
<evidence type="ECO:0000313" key="9">
    <source>
        <dbReference type="EMBL" id="MQL87729.1"/>
    </source>
</evidence>
<dbReference type="InterPro" id="IPR041686">
    <property type="entry name" value="Znf-CCCH_3"/>
</dbReference>
<gene>
    <name evidence="9" type="ORF">Taro_020284</name>
</gene>
<dbReference type="FunFam" id="4.10.1000.10:FF:000021">
    <property type="entry name" value="Zinc finger CCCH domain-containing protein 17"/>
    <property type="match status" value="1"/>
</dbReference>
<evidence type="ECO:0000256" key="3">
    <source>
        <dbReference type="ARBA" id="ARBA00022771"/>
    </source>
</evidence>
<dbReference type="PANTHER" id="PTHR15725:SF14">
    <property type="entry name" value="ZINC FINGER CCCH DOMAIN-CONTAINING PROTEIN 11A"/>
    <property type="match status" value="1"/>
</dbReference>
<proteinExistence type="predicted"/>
<feature type="region of interest" description="Disordered" evidence="7">
    <location>
        <begin position="686"/>
        <end position="784"/>
    </location>
</feature>
<evidence type="ECO:0000259" key="8">
    <source>
        <dbReference type="PROSITE" id="PS50103"/>
    </source>
</evidence>
<evidence type="ECO:0000256" key="6">
    <source>
        <dbReference type="PROSITE-ProRule" id="PRU00723"/>
    </source>
</evidence>
<keyword evidence="5" id="KW-0238">DNA-binding</keyword>
<dbReference type="InterPro" id="IPR036855">
    <property type="entry name" value="Znf_CCCH_sf"/>
</dbReference>
<name>A0A843V809_COLES</name>